<proteinExistence type="predicted"/>
<name>A0A2V5ID07_9EURO</name>
<dbReference type="AlphaFoldDB" id="A0A2V5ID07"/>
<evidence type="ECO:0000313" key="3">
    <source>
        <dbReference type="Proteomes" id="UP000248817"/>
    </source>
</evidence>
<protein>
    <submittedName>
        <fullName evidence="2">Uncharacterized protein</fullName>
    </submittedName>
</protein>
<keyword evidence="1" id="KW-0732">Signal</keyword>
<feature type="signal peptide" evidence="1">
    <location>
        <begin position="1"/>
        <end position="25"/>
    </location>
</feature>
<evidence type="ECO:0000256" key="1">
    <source>
        <dbReference type="SAM" id="SignalP"/>
    </source>
</evidence>
<reference evidence="2 3" key="1">
    <citation type="submission" date="2018-02" db="EMBL/GenBank/DDBJ databases">
        <title>The genomes of Aspergillus section Nigri reveals drivers in fungal speciation.</title>
        <authorList>
            <consortium name="DOE Joint Genome Institute"/>
            <person name="Vesth T.C."/>
            <person name="Nybo J."/>
            <person name="Theobald S."/>
            <person name="Brandl J."/>
            <person name="Frisvad J.C."/>
            <person name="Nielsen K.F."/>
            <person name="Lyhne E.K."/>
            <person name="Kogle M.E."/>
            <person name="Kuo A."/>
            <person name="Riley R."/>
            <person name="Clum A."/>
            <person name="Nolan M."/>
            <person name="Lipzen A."/>
            <person name="Salamov A."/>
            <person name="Henrissat B."/>
            <person name="Wiebenga A."/>
            <person name="De vries R.P."/>
            <person name="Grigoriev I.V."/>
            <person name="Mortensen U.H."/>
            <person name="Andersen M.R."/>
            <person name="Baker S.E."/>
        </authorList>
    </citation>
    <scope>NUCLEOTIDE SEQUENCE [LARGE SCALE GENOMIC DNA]</scope>
    <source>
        <strain evidence="2 3">CBS 114.80</strain>
    </source>
</reference>
<dbReference type="EMBL" id="KZ825475">
    <property type="protein sequence ID" value="PYI34539.1"/>
    <property type="molecule type" value="Genomic_DNA"/>
</dbReference>
<evidence type="ECO:0000313" key="2">
    <source>
        <dbReference type="EMBL" id="PYI34539.1"/>
    </source>
</evidence>
<feature type="chain" id="PRO_5016090953" evidence="1">
    <location>
        <begin position="26"/>
        <end position="97"/>
    </location>
</feature>
<sequence length="97" mass="11213">MLILRVTGVYAYCLMLLWLSSWCGGCPDLAAVVGGRTKPAFPARVMRNTHFLTLDTLLSLFDFHQHQRLRDMNTEDVTLRSKEKNFDNHPLVQFEFP</sequence>
<organism evidence="2 3">
    <name type="scientific">Aspergillus indologenus CBS 114.80</name>
    <dbReference type="NCBI Taxonomy" id="1450541"/>
    <lineage>
        <taxon>Eukaryota</taxon>
        <taxon>Fungi</taxon>
        <taxon>Dikarya</taxon>
        <taxon>Ascomycota</taxon>
        <taxon>Pezizomycotina</taxon>
        <taxon>Eurotiomycetes</taxon>
        <taxon>Eurotiomycetidae</taxon>
        <taxon>Eurotiales</taxon>
        <taxon>Aspergillaceae</taxon>
        <taxon>Aspergillus</taxon>
        <taxon>Aspergillus subgen. Circumdati</taxon>
    </lineage>
</organism>
<gene>
    <name evidence="2" type="ORF">BP00DRAFT_55360</name>
</gene>
<dbReference type="Proteomes" id="UP000248817">
    <property type="component" value="Unassembled WGS sequence"/>
</dbReference>
<accession>A0A2V5ID07</accession>
<keyword evidence="3" id="KW-1185">Reference proteome</keyword>